<dbReference type="EMBL" id="JAOYFB010000039">
    <property type="protein sequence ID" value="KAK4030869.1"/>
    <property type="molecule type" value="Genomic_DNA"/>
</dbReference>
<organism evidence="2 3">
    <name type="scientific">Daphnia magna</name>
    <dbReference type="NCBI Taxonomy" id="35525"/>
    <lineage>
        <taxon>Eukaryota</taxon>
        <taxon>Metazoa</taxon>
        <taxon>Ecdysozoa</taxon>
        <taxon>Arthropoda</taxon>
        <taxon>Crustacea</taxon>
        <taxon>Branchiopoda</taxon>
        <taxon>Diplostraca</taxon>
        <taxon>Cladocera</taxon>
        <taxon>Anomopoda</taxon>
        <taxon>Daphniidae</taxon>
        <taxon>Daphnia</taxon>
    </lineage>
</organism>
<feature type="region of interest" description="Disordered" evidence="1">
    <location>
        <begin position="89"/>
        <end position="108"/>
    </location>
</feature>
<accession>A0ABR0B0S3</accession>
<sequence>MAYTPSDRRTCYSYRKTIRENLFASSVEADQGGLDQYACRTAWVCLFVSEILYAYKFPSSPEFTYLSSDEHSSSSLFEMERYEREHRITATTKKKQKKTNQALGPAHRRMMTDRYNQSRVMEAGHIPLLPCN</sequence>
<reference evidence="2 3" key="1">
    <citation type="journal article" date="2023" name="Nucleic Acids Res.">
        <title>The hologenome of Daphnia magna reveals possible DNA methylation and microbiome-mediated evolution of the host genome.</title>
        <authorList>
            <person name="Chaturvedi A."/>
            <person name="Li X."/>
            <person name="Dhandapani V."/>
            <person name="Marshall H."/>
            <person name="Kissane S."/>
            <person name="Cuenca-Cambronero M."/>
            <person name="Asole G."/>
            <person name="Calvet F."/>
            <person name="Ruiz-Romero M."/>
            <person name="Marangio P."/>
            <person name="Guigo R."/>
            <person name="Rago D."/>
            <person name="Mirbahai L."/>
            <person name="Eastwood N."/>
            <person name="Colbourne J.K."/>
            <person name="Zhou J."/>
            <person name="Mallon E."/>
            <person name="Orsini L."/>
        </authorList>
    </citation>
    <scope>NUCLEOTIDE SEQUENCE [LARGE SCALE GENOMIC DNA]</scope>
    <source>
        <strain evidence="2">LRV0_1</strain>
    </source>
</reference>
<comment type="caution">
    <text evidence="2">The sequence shown here is derived from an EMBL/GenBank/DDBJ whole genome shotgun (WGS) entry which is preliminary data.</text>
</comment>
<evidence type="ECO:0000256" key="1">
    <source>
        <dbReference type="SAM" id="MobiDB-lite"/>
    </source>
</evidence>
<evidence type="ECO:0000313" key="3">
    <source>
        <dbReference type="Proteomes" id="UP001234178"/>
    </source>
</evidence>
<evidence type="ECO:0000313" key="2">
    <source>
        <dbReference type="EMBL" id="KAK4030869.1"/>
    </source>
</evidence>
<protein>
    <submittedName>
        <fullName evidence="2">Uncharacterized protein</fullName>
    </submittedName>
</protein>
<gene>
    <name evidence="2" type="ORF">OUZ56_024256</name>
</gene>
<keyword evidence="3" id="KW-1185">Reference proteome</keyword>
<name>A0ABR0B0S3_9CRUS</name>
<proteinExistence type="predicted"/>
<dbReference type="Proteomes" id="UP001234178">
    <property type="component" value="Unassembled WGS sequence"/>
</dbReference>